<dbReference type="SUPFAM" id="SSF53850">
    <property type="entry name" value="Periplasmic binding protein-like II"/>
    <property type="match status" value="1"/>
</dbReference>
<name>A0A6J6WCJ1_9ZZZZ</name>
<sequence>MNKSKKWLVGSVAFALAFTLQAPFAHSATPTVTVVMPTQWKDAFAPEIAAFNKSNTTVNIEVNWGGAQDQLIAANKSPDIINTGDLFVAAQKNLLLDLTPYMAKDKTINSKDFYPALLNAVKFQGRQLALPYRFNVGLLYYNKTLFDSAGLAYPTAKWTQKNLITAGQKLTKSSGTTATQWGIGSTFGWWGEWLIHVRQSGGDWLQDGVVALDSPEAIKGLTFFRDKVSKYDMSPGPKADSLGGFSGGKTGMEYGGHTGNWPGYNAVSSLKWDISVLPRGSKSSKGAELALEAWGVSAKTANKQAAYEAVKFLTSVAFLTTQWTELRLPPTRISVANAALSVPVAKRPSPQNLEALFGGIATGMTLPRTIPFIKVTQEVVQPIIDKMLEGTLTPQEAGDQATAAANKALSILQP</sequence>
<organism evidence="1">
    <name type="scientific">freshwater metagenome</name>
    <dbReference type="NCBI Taxonomy" id="449393"/>
    <lineage>
        <taxon>unclassified sequences</taxon>
        <taxon>metagenomes</taxon>
        <taxon>ecological metagenomes</taxon>
    </lineage>
</organism>
<dbReference type="PANTHER" id="PTHR43649">
    <property type="entry name" value="ARABINOSE-BINDING PROTEIN-RELATED"/>
    <property type="match status" value="1"/>
</dbReference>
<dbReference type="CDD" id="cd13585">
    <property type="entry name" value="PBP2_TMBP_like"/>
    <property type="match status" value="1"/>
</dbReference>
<dbReference type="AlphaFoldDB" id="A0A6J6WCJ1"/>
<reference evidence="1" key="1">
    <citation type="submission" date="2020-05" db="EMBL/GenBank/DDBJ databases">
        <authorList>
            <person name="Chiriac C."/>
            <person name="Salcher M."/>
            <person name="Ghai R."/>
            <person name="Kavagutti S V."/>
        </authorList>
    </citation>
    <scope>NUCLEOTIDE SEQUENCE</scope>
</reference>
<dbReference type="InterPro" id="IPR050490">
    <property type="entry name" value="Bact_solute-bd_prot1"/>
</dbReference>
<dbReference type="PANTHER" id="PTHR43649:SF30">
    <property type="entry name" value="ABC TRANSPORTER SUBSTRATE-BINDING PROTEIN"/>
    <property type="match status" value="1"/>
</dbReference>
<evidence type="ECO:0000313" key="1">
    <source>
        <dbReference type="EMBL" id="CAB4781689.1"/>
    </source>
</evidence>
<proteinExistence type="predicted"/>
<dbReference type="InterPro" id="IPR006059">
    <property type="entry name" value="SBP"/>
</dbReference>
<dbReference type="EMBL" id="CAFAAA010000023">
    <property type="protein sequence ID" value="CAB4781689.1"/>
    <property type="molecule type" value="Genomic_DNA"/>
</dbReference>
<dbReference type="Gene3D" id="3.40.190.10">
    <property type="entry name" value="Periplasmic binding protein-like II"/>
    <property type="match status" value="1"/>
</dbReference>
<accession>A0A6J6WCJ1</accession>
<protein>
    <submittedName>
        <fullName evidence="1">Unannotated protein</fullName>
    </submittedName>
</protein>
<gene>
    <name evidence="1" type="ORF">UFOPK2942_00794</name>
</gene>
<dbReference type="Pfam" id="PF01547">
    <property type="entry name" value="SBP_bac_1"/>
    <property type="match status" value="1"/>
</dbReference>